<dbReference type="Pfam" id="PF08123">
    <property type="entry name" value="DOT1"/>
    <property type="match status" value="1"/>
</dbReference>
<gene>
    <name evidence="6" type="ORF">EVOR1521_LOCUS26795</name>
</gene>
<dbReference type="PANTHER" id="PTHR13610">
    <property type="entry name" value="METHYLTRANSFERASE DOMAIN-CONTAINING PROTEIN"/>
    <property type="match status" value="1"/>
</dbReference>
<dbReference type="GO" id="GO:0031151">
    <property type="term" value="F:histone H3K79 methyltransferase activity"/>
    <property type="evidence" value="ECO:0007669"/>
    <property type="project" value="InterPro"/>
</dbReference>
<sequence length="200" mass="20825">MDSEALLQRVDALFHASGCATDAQALTELATQGADGAVKSGAVASSIVYGELLSPLSVFQLLDLNQEDTFYDLGSGRGQVVLAAAFAGVSQRAVGVELLEARHQAALGAKAVAPEEVQRQCDFRCQDALTCDLQDASKVYLCNAAFPRHLNASFARSLGPWRAPRLAALATCAALPEATRAVADLGVEDLLSTDGSTTSA</sequence>
<evidence type="ECO:0000256" key="2">
    <source>
        <dbReference type="ARBA" id="ARBA00022603"/>
    </source>
</evidence>
<name>A0AA36JG21_9DINO</name>
<evidence type="ECO:0000256" key="3">
    <source>
        <dbReference type="ARBA" id="ARBA00022679"/>
    </source>
</evidence>
<dbReference type="SUPFAM" id="SSF53335">
    <property type="entry name" value="S-adenosyl-L-methionine-dependent methyltransferases"/>
    <property type="match status" value="1"/>
</dbReference>
<dbReference type="InterPro" id="IPR026170">
    <property type="entry name" value="FAM173A/B"/>
</dbReference>
<evidence type="ECO:0000256" key="4">
    <source>
        <dbReference type="ARBA" id="ARBA00022691"/>
    </source>
</evidence>
<evidence type="ECO:0000313" key="6">
    <source>
        <dbReference type="EMBL" id="CAJ1404338.1"/>
    </source>
</evidence>
<keyword evidence="4" id="KW-0949">S-adenosyl-L-methionine</keyword>
<accession>A0AA36JG21</accession>
<dbReference type="InterPro" id="IPR029063">
    <property type="entry name" value="SAM-dependent_MTases_sf"/>
</dbReference>
<keyword evidence="3" id="KW-0808">Transferase</keyword>
<dbReference type="InterPro" id="IPR025789">
    <property type="entry name" value="DOT1_dom"/>
</dbReference>
<dbReference type="PANTHER" id="PTHR13610:SF11">
    <property type="entry name" value="METHYLTRANSFERASE DOMAIN-CONTAINING PROTEIN"/>
    <property type="match status" value="1"/>
</dbReference>
<dbReference type="Proteomes" id="UP001178507">
    <property type="component" value="Unassembled WGS sequence"/>
</dbReference>
<feature type="domain" description="DOT1" evidence="5">
    <location>
        <begin position="43"/>
        <end position="106"/>
    </location>
</feature>
<reference evidence="6" key="1">
    <citation type="submission" date="2023-08" db="EMBL/GenBank/DDBJ databases">
        <authorList>
            <person name="Chen Y."/>
            <person name="Shah S."/>
            <person name="Dougan E. K."/>
            <person name="Thang M."/>
            <person name="Chan C."/>
        </authorList>
    </citation>
    <scope>NUCLEOTIDE SEQUENCE</scope>
</reference>
<comment type="caution">
    <text evidence="6">The sequence shown here is derived from an EMBL/GenBank/DDBJ whole genome shotgun (WGS) entry which is preliminary data.</text>
</comment>
<dbReference type="EMBL" id="CAUJNA010003536">
    <property type="protein sequence ID" value="CAJ1404338.1"/>
    <property type="molecule type" value="Genomic_DNA"/>
</dbReference>
<keyword evidence="2" id="KW-0489">Methyltransferase</keyword>
<keyword evidence="7" id="KW-1185">Reference proteome</keyword>
<organism evidence="6 7">
    <name type="scientific">Effrenium voratum</name>
    <dbReference type="NCBI Taxonomy" id="2562239"/>
    <lineage>
        <taxon>Eukaryota</taxon>
        <taxon>Sar</taxon>
        <taxon>Alveolata</taxon>
        <taxon>Dinophyceae</taxon>
        <taxon>Suessiales</taxon>
        <taxon>Symbiodiniaceae</taxon>
        <taxon>Effrenium</taxon>
    </lineage>
</organism>
<dbReference type="GO" id="GO:0032259">
    <property type="term" value="P:methylation"/>
    <property type="evidence" value="ECO:0007669"/>
    <property type="project" value="UniProtKB-KW"/>
</dbReference>
<evidence type="ECO:0000256" key="1">
    <source>
        <dbReference type="ARBA" id="ARBA00010633"/>
    </source>
</evidence>
<dbReference type="Gene3D" id="3.40.50.150">
    <property type="entry name" value="Vaccinia Virus protein VP39"/>
    <property type="match status" value="1"/>
</dbReference>
<evidence type="ECO:0000313" key="7">
    <source>
        <dbReference type="Proteomes" id="UP001178507"/>
    </source>
</evidence>
<protein>
    <recommendedName>
        <fullName evidence="5">DOT1 domain-containing protein</fullName>
    </recommendedName>
</protein>
<evidence type="ECO:0000259" key="5">
    <source>
        <dbReference type="Pfam" id="PF08123"/>
    </source>
</evidence>
<dbReference type="AlphaFoldDB" id="A0AA36JG21"/>
<comment type="similarity">
    <text evidence="1">Belongs to the ANT/ATPSC lysine N-methyltransferase family.</text>
</comment>
<proteinExistence type="inferred from homology"/>